<keyword evidence="6" id="KW-1185">Reference proteome</keyword>
<dbReference type="PANTHER" id="PTHR22602">
    <property type="entry name" value="TRANSFERASE CAF17, MITOCHONDRIAL-RELATED"/>
    <property type="match status" value="1"/>
</dbReference>
<dbReference type="EMBL" id="JBJKFK010001142">
    <property type="protein sequence ID" value="KAL3313960.1"/>
    <property type="molecule type" value="Genomic_DNA"/>
</dbReference>
<name>A0ABD2Q395_9PLAT</name>
<evidence type="ECO:0000256" key="1">
    <source>
        <dbReference type="ARBA" id="ARBA00004173"/>
    </source>
</evidence>
<dbReference type="Proteomes" id="UP001626550">
    <property type="component" value="Unassembled WGS sequence"/>
</dbReference>
<evidence type="ECO:0000256" key="2">
    <source>
        <dbReference type="ARBA" id="ARBA00022946"/>
    </source>
</evidence>
<dbReference type="InterPro" id="IPR045179">
    <property type="entry name" value="YgfZ/GcvT"/>
</dbReference>
<proteinExistence type="predicted"/>
<dbReference type="NCBIfam" id="TIGR03317">
    <property type="entry name" value="ygfZ_signature"/>
    <property type="match status" value="1"/>
</dbReference>
<keyword evidence="3" id="KW-0496">Mitochondrion</keyword>
<dbReference type="SUPFAM" id="SSF103025">
    <property type="entry name" value="Folate-binding domain"/>
    <property type="match status" value="1"/>
</dbReference>
<dbReference type="InterPro" id="IPR057460">
    <property type="entry name" value="CAF17_C"/>
</dbReference>
<comment type="caution">
    <text evidence="5">The sequence shown here is derived from an EMBL/GenBank/DDBJ whole genome shotgun (WGS) entry which is preliminary data.</text>
</comment>
<dbReference type="Gene3D" id="2.40.30.160">
    <property type="match status" value="1"/>
</dbReference>
<evidence type="ECO:0000259" key="4">
    <source>
        <dbReference type="Pfam" id="PF25455"/>
    </source>
</evidence>
<sequence>MLFLGADPRSNVKEWSYRIIIKSGSDLHSDDQVAKDYKKIRHRLAIPEGCDELLPGESLPLEHNADLNGSVSFNKGCYIGQELTARTRFTGVIRKRILPIRIESQLPTTQMNKTPILRLDSEKPIGSIRVLNQVAPHCYEGLALVRFSDIIDLPQENRVYIYDSDKIRHEVCVSRPSWWAEDVCPKLKPVTIS</sequence>
<keyword evidence="2" id="KW-0809">Transit peptide</keyword>
<gene>
    <name evidence="5" type="primary">IBA57</name>
    <name evidence="5" type="ORF">Ciccas_007433</name>
</gene>
<reference evidence="5 6" key="1">
    <citation type="submission" date="2024-11" db="EMBL/GenBank/DDBJ databases">
        <title>Adaptive evolution of stress response genes in parasites aligns with host niche diversity.</title>
        <authorList>
            <person name="Hahn C."/>
            <person name="Resl P."/>
        </authorList>
    </citation>
    <scope>NUCLEOTIDE SEQUENCE [LARGE SCALE GENOMIC DNA]</scope>
    <source>
        <strain evidence="5">EGGRZ-B1_66</strain>
        <tissue evidence="5">Body</tissue>
    </source>
</reference>
<accession>A0ABD2Q395</accession>
<evidence type="ECO:0000313" key="5">
    <source>
        <dbReference type="EMBL" id="KAL3313960.1"/>
    </source>
</evidence>
<feature type="domain" description="CAF17 C-terminal" evidence="4">
    <location>
        <begin position="94"/>
        <end position="180"/>
    </location>
</feature>
<evidence type="ECO:0000256" key="3">
    <source>
        <dbReference type="ARBA" id="ARBA00023128"/>
    </source>
</evidence>
<protein>
    <submittedName>
        <fullName evidence="5">Iron-sulfur clusters incorporation protein</fullName>
    </submittedName>
</protein>
<comment type="subcellular location">
    <subcellularLocation>
        <location evidence="1">Mitochondrion</location>
    </subcellularLocation>
</comment>
<dbReference type="PANTHER" id="PTHR22602:SF0">
    <property type="entry name" value="TRANSFERASE CAF17, MITOCHONDRIAL-RELATED"/>
    <property type="match status" value="1"/>
</dbReference>
<dbReference type="AlphaFoldDB" id="A0ABD2Q395"/>
<dbReference type="Pfam" id="PF25455">
    <property type="entry name" value="Beta-barrel_CAF17_C"/>
    <property type="match status" value="1"/>
</dbReference>
<dbReference type="InterPro" id="IPR017703">
    <property type="entry name" value="YgfZ/GCV_T_CS"/>
</dbReference>
<organism evidence="5 6">
    <name type="scientific">Cichlidogyrus casuarinus</name>
    <dbReference type="NCBI Taxonomy" id="1844966"/>
    <lineage>
        <taxon>Eukaryota</taxon>
        <taxon>Metazoa</taxon>
        <taxon>Spiralia</taxon>
        <taxon>Lophotrochozoa</taxon>
        <taxon>Platyhelminthes</taxon>
        <taxon>Monogenea</taxon>
        <taxon>Monopisthocotylea</taxon>
        <taxon>Dactylogyridea</taxon>
        <taxon>Ancyrocephalidae</taxon>
        <taxon>Cichlidogyrus</taxon>
    </lineage>
</organism>
<evidence type="ECO:0000313" key="6">
    <source>
        <dbReference type="Proteomes" id="UP001626550"/>
    </source>
</evidence>